<feature type="region of interest" description="Disordered" evidence="2">
    <location>
        <begin position="771"/>
        <end position="796"/>
    </location>
</feature>
<feature type="coiled-coil region" evidence="1">
    <location>
        <begin position="157"/>
        <end position="205"/>
    </location>
</feature>
<evidence type="ECO:0000313" key="5">
    <source>
        <dbReference type="WBParaSite" id="Hba_15435"/>
    </source>
</evidence>
<reference evidence="5" key="1">
    <citation type="submission" date="2016-11" db="UniProtKB">
        <authorList>
            <consortium name="WormBaseParasite"/>
        </authorList>
    </citation>
    <scope>IDENTIFICATION</scope>
</reference>
<proteinExistence type="predicted"/>
<feature type="compositionally biased region" description="Basic and acidic residues" evidence="2">
    <location>
        <begin position="72"/>
        <end position="87"/>
    </location>
</feature>
<feature type="region of interest" description="Disordered" evidence="2">
    <location>
        <begin position="356"/>
        <end position="386"/>
    </location>
</feature>
<accession>A0A1I7XDA0</accession>
<keyword evidence="3" id="KW-0472">Membrane</keyword>
<feature type="compositionally biased region" description="Polar residues" evidence="2">
    <location>
        <begin position="934"/>
        <end position="951"/>
    </location>
</feature>
<feature type="compositionally biased region" description="Polar residues" evidence="2">
    <location>
        <begin position="56"/>
        <end position="70"/>
    </location>
</feature>
<feature type="region of interest" description="Disordered" evidence="2">
    <location>
        <begin position="934"/>
        <end position="957"/>
    </location>
</feature>
<evidence type="ECO:0000313" key="4">
    <source>
        <dbReference type="Proteomes" id="UP000095283"/>
    </source>
</evidence>
<evidence type="ECO:0000256" key="1">
    <source>
        <dbReference type="SAM" id="Coils"/>
    </source>
</evidence>
<keyword evidence="1" id="KW-0175">Coiled coil</keyword>
<dbReference type="WBParaSite" id="Hba_15435">
    <property type="protein sequence ID" value="Hba_15435"/>
    <property type="gene ID" value="Hba_15435"/>
</dbReference>
<sequence length="1365" mass="153697">MNESEYDNCLPSTSSSSPNASGINDTAFSQKAQLNMPISLSSNLRSGCSLSGSSSDHPQVTYGPSTLTSEDVSEHPLSDQYVHHPNYEPDPVNEEVLPPNFLNGMRTTCDRCCNMRANAQRALDSAIIMSRKIARFESMKTENIQLQRQLGEANMYVEETLRKHHEQETELNAAKLEASKANKKLADLDKQYQIIVEKAKEAKDHANAANVWREKYERTCVIMEIVQEKRVKAQQRLDHALDVAMKNKKMNEESSKQIETLEVQNKMLKDQHKVFRKYVPMLYEILDSMIILTSRSGEYNNLSFKTKKAIDVVHRPETRAILLGDKVTAHNEESQSDEEAVRTLEKALVKTNGILPALSDDDTTQGPELRTSVPRAPVRGRGRGRARNLGRSEVIKNTSVLANALPVMDLTELERRHVEAMANKLKKTENNNSDASQINISSIHGKKGITVREQQAAQMQEKPVKERVAAMKRAIAKRTDAQVVNDIAEVSNLRSEQPNSLELTYQRQMKPLNEKNLMDDNNSTVPSVTSCDIGNSENGLNTLPVSAGNLKMEGSSGTSYNGQGCETISFRNMCSSAKTIRALEHIQRLERELEPQLENLAKPRALEIHNNEKDLVLRMITSTNVMFVETDQHLRGTEVVNNIKNGIINILVLESLYTDKADTSTSSSVSRVIEQCNLDVISEEGITAKNIIKESATVKATPCYIKKENTMQDNTNSSVRINKVIKPMNLGDQATTNLIDQEAPPTRVICRTGPTAPKRRRITLSERKLHVTSSNMGSEDVPKIQSTTGNEHVTENQCDDVESRLQIADLLDEEPASSNNSDNQTMNTTTLENSPILVPSIENETKDNLHGNESKKQISEDMNDNKNRRSSRKLCPTAKAVNKVFSTILMLLRNMRMKHIIYVNFYLIFTYKKFQIRPFFQQLFLPPTRTSQALKRPSSSMADTEAINSNQKNRRGRPRKSIGCLFLVMCVIMVLKYLYSGNIGFYIFYRIIWVFLSTFSFQCSQRLHSGDMWNVVKAVYGSRKISDCIHNKEEEKLMNVANALSGGGFWVPFVNEIILFMCRQSVIDPAQCGRNIRLIAHALEFMGDALSTEDKKGLVCSLMRMLLMEHTNVAMRALMFLLLSRAHSFLDWLIEDVDGHESRLLALHFHSQQDIAIMVRWAWSQRYSHPLPISDVSPKLLLSWWNDGIVQIDELSGLGSTITYQEEALLVNDDLRSLIKLCSMYLSPRFVIQIDRAEIVEKMISSSIQNITTALPSSDEENCSAHDAMFADLSKSIHSGLSHVDAARQAARIHLIIELLSSFLADGDHLLRTRISHSIAVSVAEIRDTYTRLLYASDNSEWIPITKVALSNLLRVIQVLTSHSL</sequence>
<feature type="region of interest" description="Disordered" evidence="2">
    <location>
        <begin position="844"/>
        <end position="871"/>
    </location>
</feature>
<feature type="region of interest" description="Disordered" evidence="2">
    <location>
        <begin position="47"/>
        <end position="91"/>
    </location>
</feature>
<evidence type="ECO:0000256" key="2">
    <source>
        <dbReference type="SAM" id="MobiDB-lite"/>
    </source>
</evidence>
<dbReference type="Proteomes" id="UP000095283">
    <property type="component" value="Unplaced"/>
</dbReference>
<evidence type="ECO:0000256" key="3">
    <source>
        <dbReference type="SAM" id="Phobius"/>
    </source>
</evidence>
<protein>
    <submittedName>
        <fullName evidence="5">Shootin-1</fullName>
    </submittedName>
</protein>
<feature type="region of interest" description="Disordered" evidence="2">
    <location>
        <begin position="1"/>
        <end position="24"/>
    </location>
</feature>
<feature type="transmembrane region" description="Helical" evidence="3">
    <location>
        <begin position="962"/>
        <end position="979"/>
    </location>
</feature>
<keyword evidence="4" id="KW-1185">Reference proteome</keyword>
<organism evidence="4 5">
    <name type="scientific">Heterorhabditis bacteriophora</name>
    <name type="common">Entomopathogenic nematode worm</name>
    <dbReference type="NCBI Taxonomy" id="37862"/>
    <lineage>
        <taxon>Eukaryota</taxon>
        <taxon>Metazoa</taxon>
        <taxon>Ecdysozoa</taxon>
        <taxon>Nematoda</taxon>
        <taxon>Chromadorea</taxon>
        <taxon>Rhabditida</taxon>
        <taxon>Rhabditina</taxon>
        <taxon>Rhabditomorpha</taxon>
        <taxon>Strongyloidea</taxon>
        <taxon>Heterorhabditidae</taxon>
        <taxon>Heterorhabditis</taxon>
    </lineage>
</organism>
<keyword evidence="3" id="KW-1133">Transmembrane helix</keyword>
<feature type="compositionally biased region" description="Basic and acidic residues" evidence="2">
    <location>
        <begin position="844"/>
        <end position="867"/>
    </location>
</feature>
<keyword evidence="3" id="KW-0812">Transmembrane</keyword>
<name>A0A1I7XDA0_HETBA</name>